<name>A0A328PIA0_9MOLU</name>
<reference evidence="3" key="1">
    <citation type="submission" date="2018-06" db="EMBL/GenBank/DDBJ databases">
        <authorList>
            <person name="Martinez Ocampo F."/>
            <person name="Quiroz Castaneda R.E."/>
            <person name="Rojas Lopez X."/>
        </authorList>
    </citation>
    <scope>NUCLEOTIDE SEQUENCE [LARGE SCALE GENOMIC DNA]</scope>
    <source>
        <strain evidence="3">INIFAP02</strain>
    </source>
</reference>
<evidence type="ECO:0000259" key="1">
    <source>
        <dbReference type="Pfam" id="PF09565"/>
    </source>
</evidence>
<protein>
    <recommendedName>
        <fullName evidence="1">Restriction endonuclease type II NgoFVII N-terminal domain-containing protein</fullName>
    </recommendedName>
</protein>
<evidence type="ECO:0000313" key="3">
    <source>
        <dbReference type="Proteomes" id="UP000249762"/>
    </source>
</evidence>
<keyword evidence="3" id="KW-1185">Reference proteome</keyword>
<evidence type="ECO:0000313" key="2">
    <source>
        <dbReference type="EMBL" id="RAO94793.1"/>
    </source>
</evidence>
<dbReference type="RefSeq" id="WP_112665869.1">
    <property type="nucleotide sequence ID" value="NZ_QKVO01000021.1"/>
</dbReference>
<dbReference type="AlphaFoldDB" id="A0A328PIA0"/>
<dbReference type="InterPro" id="IPR019065">
    <property type="entry name" value="RE_NgoFVII_N"/>
</dbReference>
<dbReference type="Proteomes" id="UP000249762">
    <property type="component" value="Unassembled WGS sequence"/>
</dbReference>
<accession>A0A328PIA0</accession>
<dbReference type="Pfam" id="PF09565">
    <property type="entry name" value="RE_NgoFVII"/>
    <property type="match status" value="1"/>
</dbReference>
<feature type="domain" description="Restriction endonuclease type II NgoFVII N-terminal" evidence="1">
    <location>
        <begin position="22"/>
        <end position="175"/>
    </location>
</feature>
<dbReference type="EMBL" id="QKVO01000021">
    <property type="protein sequence ID" value="RAO94793.1"/>
    <property type="molecule type" value="Genomic_DNA"/>
</dbReference>
<organism evidence="2 3">
    <name type="scientific">Mycoplasma wenyonii</name>
    <dbReference type="NCBI Taxonomy" id="65123"/>
    <lineage>
        <taxon>Bacteria</taxon>
        <taxon>Bacillati</taxon>
        <taxon>Mycoplasmatota</taxon>
        <taxon>Mollicutes</taxon>
        <taxon>Mycoplasmataceae</taxon>
        <taxon>Mycoplasma</taxon>
    </lineage>
</organism>
<dbReference type="Gene3D" id="3.30.870.10">
    <property type="entry name" value="Endonuclease Chain A"/>
    <property type="match status" value="1"/>
</dbReference>
<comment type="caution">
    <text evidence="2">The sequence shown here is derived from an EMBL/GenBank/DDBJ whole genome shotgun (WGS) entry which is preliminary data.</text>
</comment>
<dbReference type="OrthoDB" id="4404208at2"/>
<gene>
    <name evidence="2" type="ORF">DNK47_03120</name>
</gene>
<proteinExistence type="predicted"/>
<sequence length="206" mass="23858">MEERFLYSNVWPLLAKKDQEIIDDCFRQEIEKSDQLAIAVGFFSYNSLKELDRLITQKDIKNVCLILGMYCNNGFPKTLFQLALSINEKWQKAGIGEIRITHSFKYHGKLYCFLKNDQIFSAIIGSPNLSFLKAKQDQLFNQYEIALFTNNTDTLQKSLNHIKSLKSSDVSKNISSFGGFNLLSEDELYWKKTRKATKLKFPQNNS</sequence>